<dbReference type="InterPro" id="IPR005375">
    <property type="entry name" value="UFM1"/>
</dbReference>
<evidence type="ECO:0000256" key="1">
    <source>
        <dbReference type="ARBA" id="ARBA00010230"/>
    </source>
</evidence>
<feature type="chain" id="PRO_5012190264" description="Ubiquitin-fold modifier 1" evidence="5">
    <location>
        <begin position="21"/>
        <end position="549"/>
    </location>
</feature>
<dbReference type="STRING" id="1202772.A0A1V9ZDJ3"/>
<dbReference type="FunFam" id="3.10.20.90:FF:000044">
    <property type="entry name" value="Ubiquitin-fold modifier 1"/>
    <property type="match status" value="1"/>
</dbReference>
<dbReference type="GO" id="GO:1990592">
    <property type="term" value="P:protein K69-linked ufmylation"/>
    <property type="evidence" value="ECO:0007669"/>
    <property type="project" value="TreeGrafter"/>
</dbReference>
<dbReference type="PANTHER" id="PTHR15825">
    <property type="entry name" value="UBIQUITIN-FOLD MODIFIER 1"/>
    <property type="match status" value="1"/>
</dbReference>
<dbReference type="InterPro" id="IPR029071">
    <property type="entry name" value="Ubiquitin-like_domsf"/>
</dbReference>
<dbReference type="Proteomes" id="UP000243579">
    <property type="component" value="Unassembled WGS sequence"/>
</dbReference>
<dbReference type="SUPFAM" id="SSF50370">
    <property type="entry name" value="Ricin B-like lectins"/>
    <property type="match status" value="2"/>
</dbReference>
<keyword evidence="3" id="KW-1017">Isopeptide bond</keyword>
<dbReference type="PANTHER" id="PTHR15825:SF0">
    <property type="entry name" value="UBIQUITIN-FOLD MODIFIER 1"/>
    <property type="match status" value="1"/>
</dbReference>
<keyword evidence="5" id="KW-0732">Signal</keyword>
<dbReference type="EMBL" id="JNBR01000155">
    <property type="protein sequence ID" value="OQR96056.1"/>
    <property type="molecule type" value="Genomic_DNA"/>
</dbReference>
<dbReference type="InterPro" id="IPR035992">
    <property type="entry name" value="Ricin_B-like_lectins"/>
</dbReference>
<evidence type="ECO:0000256" key="3">
    <source>
        <dbReference type="ARBA" id="ARBA00022499"/>
    </source>
</evidence>
<dbReference type="AlphaFoldDB" id="A0A1V9ZDJ3"/>
<dbReference type="SUPFAM" id="SSF54236">
    <property type="entry name" value="Ubiquitin-like"/>
    <property type="match status" value="1"/>
</dbReference>
<dbReference type="Pfam" id="PF03671">
    <property type="entry name" value="Ufm1"/>
    <property type="match status" value="1"/>
</dbReference>
<dbReference type="GO" id="GO:0005634">
    <property type="term" value="C:nucleus"/>
    <property type="evidence" value="ECO:0007669"/>
    <property type="project" value="TreeGrafter"/>
</dbReference>
<dbReference type="OrthoDB" id="71341at2759"/>
<reference evidence="6 7" key="1">
    <citation type="journal article" date="2014" name="Genome Biol. Evol.">
        <title>The secreted proteins of Achlya hypogyna and Thraustotheca clavata identify the ancestral oomycete secretome and reveal gene acquisitions by horizontal gene transfer.</title>
        <authorList>
            <person name="Misner I."/>
            <person name="Blouin N."/>
            <person name="Leonard G."/>
            <person name="Richards T.A."/>
            <person name="Lane C.E."/>
        </authorList>
    </citation>
    <scope>NUCLEOTIDE SEQUENCE [LARGE SCALE GENOMIC DNA]</scope>
    <source>
        <strain evidence="6 7">ATCC 48635</strain>
    </source>
</reference>
<keyword evidence="4" id="KW-0833">Ubl conjugation pathway</keyword>
<evidence type="ECO:0000256" key="2">
    <source>
        <dbReference type="ARBA" id="ARBA00015319"/>
    </source>
</evidence>
<proteinExistence type="inferred from homology"/>
<sequence length="549" mass="61691">MARLLLAVLLLAELCGAASGMPTGIYRIATYDGYVVAEEDGDLIVEAPTDGALRELFHYTNGSGKFLSLSSKQCIGASLQPMILQDAEYNVHMKLRLEQWTCAGYSVNIPWQFDAVTGQIAHKYYRGWCWDASTSPVSVYLCDSSLEFQQFRLVPATMPPPTPRPKLAVRRKLTKSSTDHRRWLTEDNPPSFVLADDTQKLQPMRLTMPGRGIIQSVGDRVYLQSVPANTSDEWFEYNANRQTIRAMADDTGNGSCLTITPNNQLVLTPCCMPRRCPRQQFVVYKNRIRHPSSFCVALNPILPATNPLIGQWCNDLRDNVQFFAVFKEPTGDTEHRRLESYKMRIGALSGMIVSEWNTGLYVNWQVNNANEQFVYDEERHTVRAESNAQCIDAFWTSDPSVKWWVLKLHTYYCGSGNRNQEWAPINSRVKHLNHAGICLEARGDNILGLNACKENWNSEWLQSGKVNFKITLTSDPKLPFRIVSVPEEAPFTAVLKYVAEEFHVTAATSAIITNDGIGINPSQTAGNVFLKHGTELRLIPRDRVGGFGA</sequence>
<comment type="caution">
    <text evidence="6">The sequence shown here is derived from an EMBL/GenBank/DDBJ whole genome shotgun (WGS) entry which is preliminary data.</text>
</comment>
<dbReference type="PROSITE" id="PS50231">
    <property type="entry name" value="RICIN_B_LECTIN"/>
    <property type="match status" value="1"/>
</dbReference>
<dbReference type="GO" id="GO:0005737">
    <property type="term" value="C:cytoplasm"/>
    <property type="evidence" value="ECO:0007669"/>
    <property type="project" value="TreeGrafter"/>
</dbReference>
<evidence type="ECO:0000256" key="5">
    <source>
        <dbReference type="SAM" id="SignalP"/>
    </source>
</evidence>
<evidence type="ECO:0000256" key="4">
    <source>
        <dbReference type="ARBA" id="ARBA00022786"/>
    </source>
</evidence>
<accession>A0A1V9ZDJ3</accession>
<keyword evidence="7" id="KW-1185">Reference proteome</keyword>
<evidence type="ECO:0000313" key="6">
    <source>
        <dbReference type="EMBL" id="OQR96056.1"/>
    </source>
</evidence>
<protein>
    <recommendedName>
        <fullName evidence="2">Ubiquitin-fold modifier 1</fullName>
    </recommendedName>
</protein>
<dbReference type="CDD" id="cd01766">
    <property type="entry name" value="Ubl_UFM1"/>
    <property type="match status" value="1"/>
</dbReference>
<organism evidence="6 7">
    <name type="scientific">Achlya hypogyna</name>
    <name type="common">Oomycete</name>
    <name type="synonym">Protoachlya hypogyna</name>
    <dbReference type="NCBI Taxonomy" id="1202772"/>
    <lineage>
        <taxon>Eukaryota</taxon>
        <taxon>Sar</taxon>
        <taxon>Stramenopiles</taxon>
        <taxon>Oomycota</taxon>
        <taxon>Saprolegniomycetes</taxon>
        <taxon>Saprolegniales</taxon>
        <taxon>Achlyaceae</taxon>
        <taxon>Achlya</taxon>
    </lineage>
</organism>
<feature type="signal peptide" evidence="5">
    <location>
        <begin position="1"/>
        <end position="20"/>
    </location>
</feature>
<comment type="similarity">
    <text evidence="1">Belongs to the UFM1 family.</text>
</comment>
<name>A0A1V9ZDJ3_ACHHY</name>
<evidence type="ECO:0000313" key="7">
    <source>
        <dbReference type="Proteomes" id="UP000243579"/>
    </source>
</evidence>
<gene>
    <name evidence="6" type="ORF">ACHHYP_20851</name>
</gene>
<dbReference type="Gene3D" id="3.10.20.90">
    <property type="entry name" value="Phosphatidylinositol 3-kinase Catalytic Subunit, Chain A, domain 1"/>
    <property type="match status" value="1"/>
</dbReference>